<dbReference type="Pfam" id="PF01757">
    <property type="entry name" value="Acyl_transf_3"/>
    <property type="match status" value="1"/>
</dbReference>
<feature type="transmembrane region" description="Helical" evidence="1">
    <location>
        <begin position="629"/>
        <end position="648"/>
    </location>
</feature>
<feature type="transmembrane region" description="Helical" evidence="1">
    <location>
        <begin position="257"/>
        <end position="275"/>
    </location>
</feature>
<reference evidence="3" key="1">
    <citation type="submission" date="2021-12" db="EMBL/GenBank/DDBJ databases">
        <authorList>
            <person name="King R."/>
        </authorList>
    </citation>
    <scope>NUCLEOTIDE SEQUENCE</scope>
</reference>
<dbReference type="SMART" id="SM00703">
    <property type="entry name" value="NRF"/>
    <property type="match status" value="1"/>
</dbReference>
<protein>
    <recommendedName>
        <fullName evidence="2">Nose resistant-to-fluoxetine protein N-terminal domain-containing protein</fullName>
    </recommendedName>
</protein>
<dbReference type="PANTHER" id="PTHR11161">
    <property type="entry name" value="O-ACYLTRANSFERASE"/>
    <property type="match status" value="1"/>
</dbReference>
<accession>A0A9P0A589</accession>
<keyword evidence="1" id="KW-0812">Transmembrane</keyword>
<dbReference type="AlphaFoldDB" id="A0A9P0A589"/>
<feature type="transmembrane region" description="Helical" evidence="1">
    <location>
        <begin position="590"/>
        <end position="608"/>
    </location>
</feature>
<name>A0A9P0A589_BEMTA</name>
<keyword evidence="1" id="KW-0472">Membrane</keyword>
<feature type="domain" description="Nose resistant-to-fluoxetine protein N-terminal" evidence="2">
    <location>
        <begin position="89"/>
        <end position="236"/>
    </location>
</feature>
<organism evidence="3 4">
    <name type="scientific">Bemisia tabaci</name>
    <name type="common">Sweetpotato whitefly</name>
    <name type="synonym">Aleurodes tabaci</name>
    <dbReference type="NCBI Taxonomy" id="7038"/>
    <lineage>
        <taxon>Eukaryota</taxon>
        <taxon>Metazoa</taxon>
        <taxon>Ecdysozoa</taxon>
        <taxon>Arthropoda</taxon>
        <taxon>Hexapoda</taxon>
        <taxon>Insecta</taxon>
        <taxon>Pterygota</taxon>
        <taxon>Neoptera</taxon>
        <taxon>Paraneoptera</taxon>
        <taxon>Hemiptera</taxon>
        <taxon>Sternorrhyncha</taxon>
        <taxon>Aleyrodoidea</taxon>
        <taxon>Aleyrodidae</taxon>
        <taxon>Aleyrodinae</taxon>
        <taxon>Bemisia</taxon>
    </lineage>
</organism>
<dbReference type="InterPro" id="IPR002656">
    <property type="entry name" value="Acyl_transf_3_dom"/>
</dbReference>
<sequence length="730" mass="82710">MEECPECEQRKIRMQKNCNGNRNNSAAAVDTQTDEMIQELEIHLVTVLTLLSPFVVLGKVDLSREYEQNFLKGLLNVSPTFTLRGSNLSDLCFADTQEYIKDLNQLQYWALQMYDSTGKLNSGLLNGNLNTYGDYEQCLSIRHPHIRGKYCLLGFDADFQKGSSYLGSMREVMDSAYSDRPFHGPEIKPPLISPLARQKFVWGFCIPSSCSLDDLESSLQQALAPLNSTENGLKIDIIPFEESCTTNLTKNFTVRSFLVMALLAGIHLLILLSTLTDHYFYTATQTAANIKEATVPMKVLLAFSLKRTVPFLLDRRKKEDDSDVSCLHGLRFLFALILFETHRSLFLLGFPLVVEKELTMILRATMNNIDAFSLLSGLLCSYHGLARLESSGKLNVPLLYIKRYAKSPHNITVLDSLANNCENIWKVLTYTGNSDGLKDMCYSVSHQIHTDMQMYLLSPFLILFLWKFRAAAYTLISSIVVAISLYCGWIVYREKLTAVYFHGTTFSLSLESIDRLYLNTFLRLPPYLIGILVGYTLYFSKTQSKGVSKPTVVIGHTLAILGMYFSYFWLKKCAEPGYMYDALEMGLYKAAQPIMFNCALGWLIYSCFTGKAQHLNRMLSYSPYLVFSRLSYAFYMVQAGVMGALLQLNRVPLYSRLLNSMDVAYAGAVFLATVWMTLTLYLPTILIEKHLRGSKEEKPKGEINGVMSLHDVSDDKHQGIISERDLEKHM</sequence>
<feature type="transmembrane region" description="Helical" evidence="1">
    <location>
        <begin position="663"/>
        <end position="682"/>
    </location>
</feature>
<evidence type="ECO:0000313" key="4">
    <source>
        <dbReference type="Proteomes" id="UP001152759"/>
    </source>
</evidence>
<evidence type="ECO:0000256" key="1">
    <source>
        <dbReference type="SAM" id="Phobius"/>
    </source>
</evidence>
<dbReference type="EMBL" id="OU963864">
    <property type="protein sequence ID" value="CAH0386717.1"/>
    <property type="molecule type" value="Genomic_DNA"/>
</dbReference>
<keyword evidence="1" id="KW-1133">Transmembrane helix</keyword>
<proteinExistence type="predicted"/>
<feature type="transmembrane region" description="Helical" evidence="1">
    <location>
        <begin position="332"/>
        <end position="354"/>
    </location>
</feature>
<dbReference type="Pfam" id="PF20146">
    <property type="entry name" value="NRF"/>
    <property type="match status" value="1"/>
</dbReference>
<evidence type="ECO:0000259" key="2">
    <source>
        <dbReference type="SMART" id="SM00703"/>
    </source>
</evidence>
<dbReference type="PANTHER" id="PTHR11161:SF4">
    <property type="entry name" value="DROP DEAD"/>
    <property type="match status" value="1"/>
</dbReference>
<feature type="transmembrane region" description="Helical" evidence="1">
    <location>
        <begin position="470"/>
        <end position="492"/>
    </location>
</feature>
<dbReference type="InterPro" id="IPR052728">
    <property type="entry name" value="O2_lipid_transport_reg"/>
</dbReference>
<evidence type="ECO:0000313" key="3">
    <source>
        <dbReference type="EMBL" id="CAH0386717.1"/>
    </source>
</evidence>
<feature type="transmembrane region" description="Helical" evidence="1">
    <location>
        <begin position="551"/>
        <end position="570"/>
    </location>
</feature>
<dbReference type="Proteomes" id="UP001152759">
    <property type="component" value="Chromosome 3"/>
</dbReference>
<gene>
    <name evidence="3" type="ORF">BEMITA_LOCUS5794</name>
</gene>
<dbReference type="InterPro" id="IPR006621">
    <property type="entry name" value="Nose-resist-to-fluoxetine_N"/>
</dbReference>
<dbReference type="GO" id="GO:0016747">
    <property type="term" value="F:acyltransferase activity, transferring groups other than amino-acyl groups"/>
    <property type="evidence" value="ECO:0007669"/>
    <property type="project" value="InterPro"/>
</dbReference>
<keyword evidence="4" id="KW-1185">Reference proteome</keyword>
<feature type="transmembrane region" description="Helical" evidence="1">
    <location>
        <begin position="516"/>
        <end position="539"/>
    </location>
</feature>